<protein>
    <submittedName>
        <fullName evidence="3">LytTR family transcriptional regulator</fullName>
    </submittedName>
</protein>
<feature type="transmembrane region" description="Helical" evidence="1">
    <location>
        <begin position="20"/>
        <end position="39"/>
    </location>
</feature>
<dbReference type="EMBL" id="JAKQYM010000006">
    <property type="protein sequence ID" value="MCI2229447.1"/>
    <property type="molecule type" value="Genomic_DNA"/>
</dbReference>
<dbReference type="GO" id="GO:0003677">
    <property type="term" value="F:DNA binding"/>
    <property type="evidence" value="ECO:0007669"/>
    <property type="project" value="InterPro"/>
</dbReference>
<dbReference type="Gene3D" id="2.40.50.1020">
    <property type="entry name" value="LytTr DNA-binding domain"/>
    <property type="match status" value="1"/>
</dbReference>
<feature type="domain" description="HTH LytTR-type" evidence="2">
    <location>
        <begin position="187"/>
        <end position="290"/>
    </location>
</feature>
<feature type="transmembrane region" description="Helical" evidence="1">
    <location>
        <begin position="51"/>
        <end position="72"/>
    </location>
</feature>
<keyword evidence="1" id="KW-0472">Membrane</keyword>
<dbReference type="RefSeq" id="WP_242178572.1">
    <property type="nucleotide sequence ID" value="NZ_JAKQYM010000006.1"/>
</dbReference>
<comment type="caution">
    <text evidence="3">The sequence shown here is derived from an EMBL/GenBank/DDBJ whole genome shotgun (WGS) entry which is preliminary data.</text>
</comment>
<accession>A0A9X1VR63</accession>
<dbReference type="AlphaFoldDB" id="A0A9X1VR63"/>
<proteinExistence type="predicted"/>
<dbReference type="Proteomes" id="UP001139369">
    <property type="component" value="Unassembled WGS sequence"/>
</dbReference>
<evidence type="ECO:0000313" key="4">
    <source>
        <dbReference type="Proteomes" id="UP001139369"/>
    </source>
</evidence>
<evidence type="ECO:0000256" key="1">
    <source>
        <dbReference type="SAM" id="Phobius"/>
    </source>
</evidence>
<keyword evidence="4" id="KW-1185">Reference proteome</keyword>
<organism evidence="3 4">
    <name type="scientific">Polaribacter marinus</name>
    <dbReference type="NCBI Taxonomy" id="2916838"/>
    <lineage>
        <taxon>Bacteria</taxon>
        <taxon>Pseudomonadati</taxon>
        <taxon>Bacteroidota</taxon>
        <taxon>Flavobacteriia</taxon>
        <taxon>Flavobacteriales</taxon>
        <taxon>Flavobacteriaceae</taxon>
    </lineage>
</organism>
<evidence type="ECO:0000259" key="2">
    <source>
        <dbReference type="PROSITE" id="PS50930"/>
    </source>
</evidence>
<dbReference type="PROSITE" id="PS50930">
    <property type="entry name" value="HTH_LYTTR"/>
    <property type="match status" value="1"/>
</dbReference>
<reference evidence="3" key="1">
    <citation type="submission" date="2022-02" db="EMBL/GenBank/DDBJ databases">
        <title>Polaribacter sp. MSW13, isolated from seawater.</title>
        <authorList>
            <person name="Kristyanto S."/>
            <person name="Jung J."/>
            <person name="Jeon C.O."/>
        </authorList>
    </citation>
    <scope>NUCLEOTIDE SEQUENCE</scope>
    <source>
        <strain evidence="3">MSW13</strain>
    </source>
</reference>
<feature type="transmembrane region" description="Helical" evidence="1">
    <location>
        <begin position="92"/>
        <end position="113"/>
    </location>
</feature>
<dbReference type="Pfam" id="PF04397">
    <property type="entry name" value="LytTR"/>
    <property type="match status" value="1"/>
</dbReference>
<keyword evidence="1" id="KW-0812">Transmembrane</keyword>
<name>A0A9X1VR63_9FLAO</name>
<feature type="transmembrane region" description="Helical" evidence="1">
    <location>
        <begin position="125"/>
        <end position="145"/>
    </location>
</feature>
<dbReference type="InterPro" id="IPR007492">
    <property type="entry name" value="LytTR_DNA-bd_dom"/>
</dbReference>
<sequence length="292" mass="34404">MKSITSWFSIPYYFNPSLKFKFRVSLIISVFVFLFLFFFKPFYLVTLGDLVLKYTAGIGFVTFFGVFFMLYVPPLIFKDYFNEGNWTIGKNFIFITVGILINGIILWLISSYYNKDFNLENLSLLQFLIYTYLVATIPIIFFVVVNEKYIREKREKLAEEINKHNKEKLLKREVKINEEVTVYSDNKKEQLSFKISDLVYITSQGNYVSFFIRNENTILKEKILRVTLTKIENELKGFSNIIRCHKSYIINSKYIKDVSGNARGYLLKSDYIPFEIPVSRSFSKQSLMSLVN</sequence>
<gene>
    <name evidence="3" type="ORF">MC378_09740</name>
</gene>
<dbReference type="SMART" id="SM00850">
    <property type="entry name" value="LytTR"/>
    <property type="match status" value="1"/>
</dbReference>
<evidence type="ECO:0000313" key="3">
    <source>
        <dbReference type="EMBL" id="MCI2229447.1"/>
    </source>
</evidence>
<keyword evidence="1" id="KW-1133">Transmembrane helix</keyword>